<comment type="caution">
    <text evidence="5">The sequence shown here is derived from an EMBL/GenBank/DDBJ whole genome shotgun (WGS) entry which is preliminary data.</text>
</comment>
<dbReference type="PANTHER" id="PTHR11820:SF7">
    <property type="entry name" value="ACYLPYRUVASE FAHD1, MITOCHONDRIAL"/>
    <property type="match status" value="1"/>
</dbReference>
<dbReference type="GO" id="GO:0018773">
    <property type="term" value="F:acetylpyruvate hydrolase activity"/>
    <property type="evidence" value="ECO:0007669"/>
    <property type="project" value="TreeGrafter"/>
</dbReference>
<dbReference type="Gene3D" id="2.30.30.370">
    <property type="entry name" value="FAH"/>
    <property type="match status" value="1"/>
</dbReference>
<organism evidence="5 6">
    <name type="scientific">Neomoorella humiferrea</name>
    <dbReference type="NCBI Taxonomy" id="676965"/>
    <lineage>
        <taxon>Bacteria</taxon>
        <taxon>Bacillati</taxon>
        <taxon>Bacillota</taxon>
        <taxon>Clostridia</taxon>
        <taxon>Neomoorellales</taxon>
        <taxon>Neomoorellaceae</taxon>
        <taxon>Neomoorella</taxon>
    </lineage>
</organism>
<dbReference type="RefSeq" id="WP_106004765.1">
    <property type="nucleotide sequence ID" value="NZ_CP136419.1"/>
</dbReference>
<dbReference type="FunFam" id="3.90.850.10:FF:000002">
    <property type="entry name" value="2-hydroxyhepta-2,4-diene-1,7-dioate isomerase"/>
    <property type="match status" value="1"/>
</dbReference>
<keyword evidence="2" id="KW-0479">Metal-binding</keyword>
<dbReference type="AlphaFoldDB" id="A0A2T0AVT7"/>
<dbReference type="GO" id="GO:0046872">
    <property type="term" value="F:metal ion binding"/>
    <property type="evidence" value="ECO:0007669"/>
    <property type="project" value="UniProtKB-KW"/>
</dbReference>
<dbReference type="GO" id="GO:0019752">
    <property type="term" value="P:carboxylic acid metabolic process"/>
    <property type="evidence" value="ECO:0007669"/>
    <property type="project" value="UniProtKB-ARBA"/>
</dbReference>
<evidence type="ECO:0000313" key="5">
    <source>
        <dbReference type="EMBL" id="PRR74771.1"/>
    </source>
</evidence>
<dbReference type="SUPFAM" id="SSF56529">
    <property type="entry name" value="FAH"/>
    <property type="match status" value="1"/>
</dbReference>
<dbReference type="InterPro" id="IPR036663">
    <property type="entry name" value="Fumarylacetoacetase_C_sf"/>
</dbReference>
<dbReference type="GO" id="GO:0050385">
    <property type="term" value="F:ureidoglycolate lyase activity"/>
    <property type="evidence" value="ECO:0007669"/>
    <property type="project" value="UniProtKB-EC"/>
</dbReference>
<sequence length="256" mass="28672">MVEKFIRFTTGKEIFYGRIDGETIIALEGDIFGEYRESGRRFNLNEVSFLAPCRPSKAVCVGLNYRDHIQEMGDKVPDEPVIFIKPSTSVIGPNDNIIYWPMVKRLDYEAELAVVIGSRCHNVKEEEAWEYIFGYTVGNDVTARDLQQKDGQWTRAKSFDTFLPLGPHIVRGIDASDLRVQSFLNGELRQDGRTSQLIFPIPFLVSFISRVMTLLPGDVILTGTPEGVGPMQIGDTIEIRIEGVGSLVNRIVGVEG</sequence>
<evidence type="ECO:0000256" key="1">
    <source>
        <dbReference type="ARBA" id="ARBA00010211"/>
    </source>
</evidence>
<evidence type="ECO:0000256" key="2">
    <source>
        <dbReference type="ARBA" id="ARBA00022723"/>
    </source>
</evidence>
<dbReference type="Gene3D" id="3.90.850.10">
    <property type="entry name" value="Fumarylacetoacetase-like, C-terminal domain"/>
    <property type="match status" value="1"/>
</dbReference>
<dbReference type="OrthoDB" id="9805307at2"/>
<reference evidence="5 6" key="1">
    <citation type="submission" date="2018-03" db="EMBL/GenBank/DDBJ databases">
        <title>Genome sequence of Moorella humiferrea DSM 23265.</title>
        <authorList>
            <person name="Poehlein A."/>
            <person name="Daniel R."/>
        </authorList>
    </citation>
    <scope>NUCLEOTIDE SEQUENCE [LARGE SCALE GENOMIC DNA]</scope>
    <source>
        <strain evidence="5 6">DSM 23265</strain>
    </source>
</reference>
<dbReference type="Pfam" id="PF10370">
    <property type="entry name" value="Rv2993c-like_N"/>
    <property type="match status" value="1"/>
</dbReference>
<protein>
    <submittedName>
        <fullName evidence="5">Ureidoglycolate lyase</fullName>
        <ecNumber evidence="5">4.3.2.3</ecNumber>
    </submittedName>
</protein>
<comment type="similarity">
    <text evidence="1">Belongs to the FAH family.</text>
</comment>
<keyword evidence="6" id="KW-1185">Reference proteome</keyword>
<evidence type="ECO:0000259" key="4">
    <source>
        <dbReference type="Pfam" id="PF10370"/>
    </source>
</evidence>
<dbReference type="GO" id="GO:0016853">
    <property type="term" value="F:isomerase activity"/>
    <property type="evidence" value="ECO:0007669"/>
    <property type="project" value="UniProtKB-ARBA"/>
</dbReference>
<dbReference type="PANTHER" id="PTHR11820">
    <property type="entry name" value="ACYLPYRUVASE"/>
    <property type="match status" value="1"/>
</dbReference>
<dbReference type="EC" id="4.3.2.3" evidence="5"/>
<accession>A0A2T0AVT7</accession>
<dbReference type="Pfam" id="PF01557">
    <property type="entry name" value="FAA_hydrolase"/>
    <property type="match status" value="1"/>
</dbReference>
<dbReference type="InterPro" id="IPR018833">
    <property type="entry name" value="Rv2993c-like_N"/>
</dbReference>
<feature type="domain" description="Fumarylacetoacetase-like C-terminal" evidence="3">
    <location>
        <begin position="57"/>
        <end position="252"/>
    </location>
</feature>
<dbReference type="Proteomes" id="UP000238415">
    <property type="component" value="Unassembled WGS sequence"/>
</dbReference>
<proteinExistence type="inferred from homology"/>
<dbReference type="EMBL" id="PVXM01000007">
    <property type="protein sequence ID" value="PRR74771.1"/>
    <property type="molecule type" value="Genomic_DNA"/>
</dbReference>
<dbReference type="InterPro" id="IPR011234">
    <property type="entry name" value="Fumarylacetoacetase-like_C"/>
</dbReference>
<feature type="domain" description="Rv2993c-like N-terminal" evidence="4">
    <location>
        <begin position="4"/>
        <end position="52"/>
    </location>
</feature>
<evidence type="ECO:0000313" key="6">
    <source>
        <dbReference type="Proteomes" id="UP000238415"/>
    </source>
</evidence>
<gene>
    <name evidence="5" type="ORF">MOHU_07520</name>
</gene>
<name>A0A2T0AVT7_9FIRM</name>
<evidence type="ECO:0000259" key="3">
    <source>
        <dbReference type="Pfam" id="PF01557"/>
    </source>
</evidence>
<keyword evidence="5" id="KW-0456">Lyase</keyword>